<dbReference type="EMBL" id="JPOS01000012">
    <property type="protein sequence ID" value="KGE89003.1"/>
    <property type="molecule type" value="Genomic_DNA"/>
</dbReference>
<keyword evidence="3" id="KW-1185">Reference proteome</keyword>
<evidence type="ECO:0000313" key="2">
    <source>
        <dbReference type="EMBL" id="KGE89003.1"/>
    </source>
</evidence>
<gene>
    <name evidence="2" type="ORF">IX84_04240</name>
</gene>
<dbReference type="InterPro" id="IPR026444">
    <property type="entry name" value="Secre_tail"/>
</dbReference>
<proteinExistence type="predicted"/>
<dbReference type="AlphaFoldDB" id="A0A098SBF2"/>
<feature type="domain" description="Secretion system C-terminal sorting" evidence="1">
    <location>
        <begin position="346"/>
        <end position="406"/>
    </location>
</feature>
<accession>A0A098SBF2</accession>
<organism evidence="2 3">
    <name type="scientific">Phaeodactylibacter xiamenensis</name>
    <dbReference type="NCBI Taxonomy" id="1524460"/>
    <lineage>
        <taxon>Bacteria</taxon>
        <taxon>Pseudomonadati</taxon>
        <taxon>Bacteroidota</taxon>
        <taxon>Saprospiria</taxon>
        <taxon>Saprospirales</taxon>
        <taxon>Haliscomenobacteraceae</taxon>
        <taxon>Phaeodactylibacter</taxon>
    </lineage>
</organism>
<protein>
    <recommendedName>
        <fullName evidence="1">Secretion system C-terminal sorting domain-containing protein</fullName>
    </recommendedName>
</protein>
<evidence type="ECO:0000313" key="3">
    <source>
        <dbReference type="Proteomes" id="UP000029736"/>
    </source>
</evidence>
<reference evidence="2 3" key="1">
    <citation type="journal article" date="2014" name="Int. J. Syst. Evol. Microbiol.">
        <title>Phaeodactylibacter xiamenensis gen. nov., sp. nov., a member of the family Saprospiraceae isolated from the marine alga Phaeodactylum tricornutum.</title>
        <authorList>
            <person name="Chen Z.Jr."/>
            <person name="Lei X."/>
            <person name="Lai Q."/>
            <person name="Li Y."/>
            <person name="Zhang B."/>
            <person name="Zhang J."/>
            <person name="Zhang H."/>
            <person name="Yang L."/>
            <person name="Zheng W."/>
            <person name="Tian Y."/>
            <person name="Yu Z."/>
            <person name="Xu H.Jr."/>
            <person name="Zheng T."/>
        </authorList>
    </citation>
    <scope>NUCLEOTIDE SEQUENCE [LARGE SCALE GENOMIC DNA]</scope>
    <source>
        <strain evidence="2 3">KD52</strain>
    </source>
</reference>
<name>A0A098SBF2_9BACT</name>
<dbReference type="Proteomes" id="UP000029736">
    <property type="component" value="Unassembled WGS sequence"/>
</dbReference>
<dbReference type="Pfam" id="PF18962">
    <property type="entry name" value="Por_Secre_tail"/>
    <property type="match status" value="1"/>
</dbReference>
<comment type="caution">
    <text evidence="2">The sequence shown here is derived from an EMBL/GenBank/DDBJ whole genome shotgun (WGS) entry which is preliminary data.</text>
</comment>
<dbReference type="STRING" id="1524460.IX84_04240"/>
<evidence type="ECO:0000259" key="1">
    <source>
        <dbReference type="Pfam" id="PF18962"/>
    </source>
</evidence>
<sequence>MGITDPTSYIYFPSQGNQSSVDFELLVQPEVFYGPQNNNVVLDPNSAPFDIDFSPQEYCVNSGNCINISEPFASTYYWGTTEEVCFSAKLFGLDRFGNRVSLLGSPNCLRIGGRPSVGLSEGCERYHFDIDPFVQGVVGDLVELEITQGCCNKKEVGCIQNRGLTNTWSHYLYINGISNASVDFQFGVPFDVDSNNGTDPPNDGSEAIALTPNGPALGKITTSILPVISSSEPLDEITYNIYEVECTTGSDELLVLSNTESLNGLTQPAAYSFANFEDANGDEYFLDDNNHLGKCFKVECVAANNCGEVSAYSYFTIDPNENFQGGGGETRQFVPVGTNGSNGAWVYPNPVQSELYVNISGLQPGLSAEVLDVNGRAITSFQLNDVQTRLDVSKLPGGVYLIRVNHPQIKPLRFVKH</sequence>
<dbReference type="NCBIfam" id="TIGR04183">
    <property type="entry name" value="Por_Secre_tail"/>
    <property type="match status" value="1"/>
</dbReference>